<dbReference type="PANTHER" id="PTHR46825:SF9">
    <property type="entry name" value="BETA-LACTAMASE-RELATED DOMAIN-CONTAINING PROTEIN"/>
    <property type="match status" value="1"/>
</dbReference>
<evidence type="ECO:0000256" key="1">
    <source>
        <dbReference type="SAM" id="SignalP"/>
    </source>
</evidence>
<comment type="caution">
    <text evidence="3">The sequence shown here is derived from an EMBL/GenBank/DDBJ whole genome shotgun (WGS) entry which is preliminary data.</text>
</comment>
<feature type="signal peptide" evidence="1">
    <location>
        <begin position="1"/>
        <end position="19"/>
    </location>
</feature>
<dbReference type="PANTHER" id="PTHR46825">
    <property type="entry name" value="D-ALANYL-D-ALANINE-CARBOXYPEPTIDASE/ENDOPEPTIDASE AMPH"/>
    <property type="match status" value="1"/>
</dbReference>
<dbReference type="InterPro" id="IPR001466">
    <property type="entry name" value="Beta-lactam-related"/>
</dbReference>
<dbReference type="InterPro" id="IPR050491">
    <property type="entry name" value="AmpC-like"/>
</dbReference>
<reference evidence="4" key="1">
    <citation type="journal article" date="2019" name="Int. J. Syst. Evol. Microbiol.">
        <title>The Global Catalogue of Microorganisms (GCM) 10K type strain sequencing project: providing services to taxonomists for standard genome sequencing and annotation.</title>
        <authorList>
            <consortium name="The Broad Institute Genomics Platform"/>
            <consortium name="The Broad Institute Genome Sequencing Center for Infectious Disease"/>
            <person name="Wu L."/>
            <person name="Ma J."/>
        </authorList>
    </citation>
    <scope>NUCLEOTIDE SEQUENCE [LARGE SCALE GENOMIC DNA]</scope>
    <source>
        <strain evidence="4">KCTC 42805</strain>
    </source>
</reference>
<evidence type="ECO:0000313" key="4">
    <source>
        <dbReference type="Proteomes" id="UP001597469"/>
    </source>
</evidence>
<organism evidence="3 4">
    <name type="scientific">Spirosoma soli</name>
    <dbReference type="NCBI Taxonomy" id="1770529"/>
    <lineage>
        <taxon>Bacteria</taxon>
        <taxon>Pseudomonadati</taxon>
        <taxon>Bacteroidota</taxon>
        <taxon>Cytophagia</taxon>
        <taxon>Cytophagales</taxon>
        <taxon>Cytophagaceae</taxon>
        <taxon>Spirosoma</taxon>
    </lineage>
</organism>
<feature type="domain" description="Beta-lactamase-related" evidence="2">
    <location>
        <begin position="28"/>
        <end position="351"/>
    </location>
</feature>
<accession>A0ABW5M2D3</accession>
<keyword evidence="1" id="KW-0732">Signal</keyword>
<evidence type="ECO:0000259" key="2">
    <source>
        <dbReference type="Pfam" id="PF00144"/>
    </source>
</evidence>
<sequence length="363" mass="42002">MMTKNVILFFLLLPGWTVATYGQKTEVDALVNAYYTKNNFNGTVLIARKGKIDYVTYVGLANREDSVTYSPKSRFHIFSITKTFTATLIMQLYEQGKIHLDSSIATYYPEYKGEAAKKATIRNLLTYSSGRENKDVQTIAEAYNTTIWPLDSFITRYCSDRLITTPGTTFHYNNGDFILLGKIIERLYGESYQEILRKKILIPLKMLDTDYLHHDDVVPHIDRAYFHQDTTPITFSRPTNYYIDNYFSAGAMYSTPKDLLLFDRALFHYTLLKKETVQLMLTSYKHLGDVGLGFWVYPKKIGQHDYIVAERQGYGYGHHSNWVHLVDQDITLILLSNTNTVDLNKMRWEVLSAYLKAKLRAIK</sequence>
<dbReference type="EC" id="3.-.-.-" evidence="3"/>
<protein>
    <submittedName>
        <fullName evidence="3">Serine hydrolase domain-containing protein</fullName>
        <ecNumber evidence="3">3.-.-.-</ecNumber>
    </submittedName>
</protein>
<dbReference type="Proteomes" id="UP001597469">
    <property type="component" value="Unassembled WGS sequence"/>
</dbReference>
<feature type="chain" id="PRO_5045851756" evidence="1">
    <location>
        <begin position="20"/>
        <end position="363"/>
    </location>
</feature>
<dbReference type="InterPro" id="IPR012338">
    <property type="entry name" value="Beta-lactam/transpept-like"/>
</dbReference>
<gene>
    <name evidence="3" type="ORF">ACFSUS_07380</name>
</gene>
<dbReference type="EMBL" id="JBHULN010000003">
    <property type="protein sequence ID" value="MFD2570449.1"/>
    <property type="molecule type" value="Genomic_DNA"/>
</dbReference>
<evidence type="ECO:0000313" key="3">
    <source>
        <dbReference type="EMBL" id="MFD2570449.1"/>
    </source>
</evidence>
<keyword evidence="3" id="KW-0378">Hydrolase</keyword>
<name>A0ABW5M2D3_9BACT</name>
<dbReference type="RefSeq" id="WP_381521127.1">
    <property type="nucleotide sequence ID" value="NZ_JBHULN010000003.1"/>
</dbReference>
<dbReference type="GO" id="GO:0016787">
    <property type="term" value="F:hydrolase activity"/>
    <property type="evidence" value="ECO:0007669"/>
    <property type="project" value="UniProtKB-KW"/>
</dbReference>
<dbReference type="SUPFAM" id="SSF56601">
    <property type="entry name" value="beta-lactamase/transpeptidase-like"/>
    <property type="match status" value="1"/>
</dbReference>
<dbReference type="Gene3D" id="3.40.710.10">
    <property type="entry name" value="DD-peptidase/beta-lactamase superfamily"/>
    <property type="match status" value="1"/>
</dbReference>
<proteinExistence type="predicted"/>
<dbReference type="Pfam" id="PF00144">
    <property type="entry name" value="Beta-lactamase"/>
    <property type="match status" value="1"/>
</dbReference>
<keyword evidence="4" id="KW-1185">Reference proteome</keyword>